<feature type="transmembrane region" description="Helical" evidence="1">
    <location>
        <begin position="7"/>
        <end position="30"/>
    </location>
</feature>
<proteinExistence type="predicted"/>
<reference evidence="2 3" key="2">
    <citation type="journal article" date="2010" name="Stand. Genomic Sci.">
        <title>Complete genome sequence of Gordonia bronchialis type strain (3410).</title>
        <authorList>
            <person name="Ivanova N."/>
            <person name="Sikorski J."/>
            <person name="Jando M."/>
            <person name="Lapidus A."/>
            <person name="Nolan M."/>
            <person name="Lucas S."/>
            <person name="Del Rio T.G."/>
            <person name="Tice H."/>
            <person name="Copeland A."/>
            <person name="Cheng J.F."/>
            <person name="Chen F."/>
            <person name="Bruce D."/>
            <person name="Goodwin L."/>
            <person name="Pitluck S."/>
            <person name="Mavromatis K."/>
            <person name="Ovchinnikova G."/>
            <person name="Pati A."/>
            <person name="Chen A."/>
            <person name="Palaniappan K."/>
            <person name="Land M."/>
            <person name="Hauser L."/>
            <person name="Chang Y.J."/>
            <person name="Jeffries C.D."/>
            <person name="Chain P."/>
            <person name="Saunders E."/>
            <person name="Han C."/>
            <person name="Detter J.C."/>
            <person name="Brettin T."/>
            <person name="Rohde M."/>
            <person name="Goker M."/>
            <person name="Bristow J."/>
            <person name="Eisen J.A."/>
            <person name="Markowitz V."/>
            <person name="Hugenholtz P."/>
            <person name="Klenk H.P."/>
            <person name="Kyrpides N.C."/>
        </authorList>
    </citation>
    <scope>NUCLEOTIDE SEQUENCE [LARGE SCALE GENOMIC DNA]</scope>
    <source>
        <strain evidence="3">ATCC 25592 / DSM 43247 / BCRC 13721 / JCM 3198 / KCTC 3076 / NBRC 16047 / NCTC 10667</strain>
    </source>
</reference>
<dbReference type="STRING" id="526226.Gbro_4650"/>
<reference evidence="3" key="1">
    <citation type="submission" date="2009-10" db="EMBL/GenBank/DDBJ databases">
        <title>The complete chromosome of Gordonia bronchialis DSM 43247.</title>
        <authorList>
            <consortium name="US DOE Joint Genome Institute (JGI-PGF)"/>
            <person name="Lucas S."/>
            <person name="Copeland A."/>
            <person name="Lapidus A."/>
            <person name="Glavina del Rio T."/>
            <person name="Dalin E."/>
            <person name="Tice H."/>
            <person name="Bruce D."/>
            <person name="Goodwin L."/>
            <person name="Pitluck S."/>
            <person name="Kyrpides N."/>
            <person name="Mavromatis K."/>
            <person name="Ivanova N."/>
            <person name="Ovchinnikova G."/>
            <person name="Saunders E."/>
            <person name="Brettin T."/>
            <person name="Detter J.C."/>
            <person name="Han C."/>
            <person name="Larimer F."/>
            <person name="Land M."/>
            <person name="Hauser L."/>
            <person name="Markowitz V."/>
            <person name="Cheng J.-F."/>
            <person name="Hugenholtz P."/>
            <person name="Woyke T."/>
            <person name="Wu D."/>
            <person name="Jando M."/>
            <person name="Schneider S."/>
            <person name="Goeker M."/>
            <person name="Klenk H.-P."/>
            <person name="Eisen J.A."/>
        </authorList>
    </citation>
    <scope>NUCLEOTIDE SEQUENCE [LARGE SCALE GENOMIC DNA]</scope>
    <source>
        <strain evidence="3">ATCC 25592 / DSM 43247 / BCRC 13721 / JCM 3198 / KCTC 3076 / NBRC 16047 / NCTC 10667</strain>
    </source>
</reference>
<keyword evidence="1" id="KW-0812">Transmembrane</keyword>
<dbReference type="AlphaFoldDB" id="D0L7I7"/>
<evidence type="ECO:0000256" key="1">
    <source>
        <dbReference type="SAM" id="Phobius"/>
    </source>
</evidence>
<dbReference type="HOGENOM" id="CLU_2752137_0_0_11"/>
<accession>D0L7I7</accession>
<keyword evidence="3" id="KW-1185">Reference proteome</keyword>
<dbReference type="EMBL" id="CP001802">
    <property type="protein sequence ID" value="ACY23776.1"/>
    <property type="molecule type" value="Genomic_DNA"/>
</dbReference>
<evidence type="ECO:0000313" key="2">
    <source>
        <dbReference type="EMBL" id="ACY23776.1"/>
    </source>
</evidence>
<dbReference type="KEGG" id="gbr:Gbro_4650"/>
<dbReference type="Proteomes" id="UP000001219">
    <property type="component" value="Chromosome"/>
</dbReference>
<organism evidence="2 3">
    <name type="scientific">Gordonia bronchialis (strain ATCC 25592 / DSM 43247 / BCRC 13721 / JCM 3198 / KCTC 3076 / NBRC 16047 / NCTC 10667)</name>
    <name type="common">Rhodococcus bronchialis</name>
    <dbReference type="NCBI Taxonomy" id="526226"/>
    <lineage>
        <taxon>Bacteria</taxon>
        <taxon>Bacillati</taxon>
        <taxon>Actinomycetota</taxon>
        <taxon>Actinomycetes</taxon>
        <taxon>Mycobacteriales</taxon>
        <taxon>Gordoniaceae</taxon>
        <taxon>Gordonia</taxon>
    </lineage>
</organism>
<name>D0L7I7_GORB4</name>
<protein>
    <recommendedName>
        <fullName evidence="4">Apolipoprotein N-acyltransferase</fullName>
    </recommendedName>
</protein>
<sequence length="70" mass="7265">MKDRITAALGAIVGAAFLIVFGVLGPELWTLYVFVALSLTISSRTRPVSIGLWSAFLAAASFLAAGLPLA</sequence>
<feature type="transmembrane region" description="Helical" evidence="1">
    <location>
        <begin position="50"/>
        <end position="69"/>
    </location>
</feature>
<evidence type="ECO:0000313" key="3">
    <source>
        <dbReference type="Proteomes" id="UP000001219"/>
    </source>
</evidence>
<keyword evidence="1" id="KW-1133">Transmembrane helix</keyword>
<evidence type="ECO:0008006" key="4">
    <source>
        <dbReference type="Google" id="ProtNLM"/>
    </source>
</evidence>
<keyword evidence="1" id="KW-0472">Membrane</keyword>
<gene>
    <name evidence="2" type="ordered locus">Gbro_4650</name>
</gene>